<reference evidence="2" key="1">
    <citation type="submission" date="2020-05" db="EMBL/GenBank/DDBJ databases">
        <authorList>
            <person name="Delgado-Blas J."/>
        </authorList>
    </citation>
    <scope>NUCLEOTIDE SEQUENCE</scope>
    <source>
        <strain evidence="2">BB1468</strain>
    </source>
</reference>
<dbReference type="InterPro" id="IPR050312">
    <property type="entry name" value="IolE/XylAMocC-like"/>
</dbReference>
<sequence>MKNKGLSISNIAWNSDENDAVLGILKKHSIGAIEVAPAKVVSNVQNFSDDEVLLYKEKMNDAGIVISSMQALLFGGPSGNIFGNQIESNAIQNHLSKIIHMAGLLGAEKLVFGSPKNRLRNDISFANAIEIAAKFFQPLAIKAKDVGTMICIEPNPEYYGCDFITDSKEAVELACAIDHPGFGVHLDLAGLRLSKEDVYNRIAILNEKIAHFHISEKDLAPIGLDIEAHNLACKGLEHIAYHGWLSIEMKRSEMPLVDIDSSISLVKEIYGPILC</sequence>
<dbReference type="Gene3D" id="3.20.20.150">
    <property type="entry name" value="Divalent-metal-dependent TIM barrel enzymes"/>
    <property type="match status" value="1"/>
</dbReference>
<comment type="caution">
    <text evidence="2">The sequence shown here is derived from an EMBL/GenBank/DDBJ whole genome shotgun (WGS) entry which is preliminary data.</text>
</comment>
<feature type="domain" description="Xylose isomerase-like TIM barrel" evidence="1">
    <location>
        <begin position="25"/>
        <end position="255"/>
    </location>
</feature>
<dbReference type="RefSeq" id="WP_048213401.1">
    <property type="nucleotide sequence ID" value="NZ_CAHPRB010000005.1"/>
</dbReference>
<evidence type="ECO:0000313" key="2">
    <source>
        <dbReference type="EMBL" id="CAB5556978.1"/>
    </source>
</evidence>
<dbReference type="GeneID" id="83648342"/>
<dbReference type="InterPro" id="IPR036237">
    <property type="entry name" value="Xyl_isomerase-like_sf"/>
</dbReference>
<dbReference type="GO" id="GO:0016853">
    <property type="term" value="F:isomerase activity"/>
    <property type="evidence" value="ECO:0007669"/>
    <property type="project" value="UniProtKB-KW"/>
</dbReference>
<accession>A0ABN7GM56</accession>
<protein>
    <submittedName>
        <fullName evidence="2">Hydroxypyruvate isomerase</fullName>
    </submittedName>
</protein>
<organism evidence="2 3">
    <name type="scientific">Citrobacter youngae</name>
    <dbReference type="NCBI Taxonomy" id="133448"/>
    <lineage>
        <taxon>Bacteria</taxon>
        <taxon>Pseudomonadati</taxon>
        <taxon>Pseudomonadota</taxon>
        <taxon>Gammaproteobacteria</taxon>
        <taxon>Enterobacterales</taxon>
        <taxon>Enterobacteriaceae</taxon>
        <taxon>Citrobacter</taxon>
        <taxon>Citrobacter freundii complex</taxon>
    </lineage>
</organism>
<dbReference type="EMBL" id="CAHPRB010000005">
    <property type="protein sequence ID" value="CAB5556978.1"/>
    <property type="molecule type" value="Genomic_DNA"/>
</dbReference>
<evidence type="ECO:0000313" key="3">
    <source>
        <dbReference type="Proteomes" id="UP000835792"/>
    </source>
</evidence>
<keyword evidence="2" id="KW-0413">Isomerase</keyword>
<keyword evidence="3" id="KW-1185">Reference proteome</keyword>
<name>A0ABN7GM56_9ENTR</name>
<gene>
    <name evidence="2" type="ORF">GHA_01756</name>
</gene>
<dbReference type="InterPro" id="IPR013022">
    <property type="entry name" value="Xyl_isomerase-like_TIM-brl"/>
</dbReference>
<dbReference type="PANTHER" id="PTHR12110:SF21">
    <property type="entry name" value="XYLOSE ISOMERASE-LIKE TIM BARREL DOMAIN-CONTAINING PROTEIN"/>
    <property type="match status" value="1"/>
</dbReference>
<dbReference type="SUPFAM" id="SSF51658">
    <property type="entry name" value="Xylose isomerase-like"/>
    <property type="match status" value="1"/>
</dbReference>
<proteinExistence type="predicted"/>
<dbReference type="Proteomes" id="UP000835792">
    <property type="component" value="Unassembled WGS sequence"/>
</dbReference>
<dbReference type="PANTHER" id="PTHR12110">
    <property type="entry name" value="HYDROXYPYRUVATE ISOMERASE"/>
    <property type="match status" value="1"/>
</dbReference>
<dbReference type="Pfam" id="PF01261">
    <property type="entry name" value="AP_endonuc_2"/>
    <property type="match status" value="1"/>
</dbReference>
<evidence type="ECO:0000259" key="1">
    <source>
        <dbReference type="Pfam" id="PF01261"/>
    </source>
</evidence>